<gene>
    <name evidence="1" type="ORF">BT96DRAFT_234700</name>
</gene>
<proteinExistence type="predicted"/>
<evidence type="ECO:0000313" key="1">
    <source>
        <dbReference type="EMBL" id="KAE9410679.1"/>
    </source>
</evidence>
<dbReference type="EMBL" id="ML769384">
    <property type="protein sequence ID" value="KAE9410679.1"/>
    <property type="molecule type" value="Genomic_DNA"/>
</dbReference>
<dbReference type="Proteomes" id="UP000799118">
    <property type="component" value="Unassembled WGS sequence"/>
</dbReference>
<sequence length="331" mass="37437">MAASVSPTRKVHCYFINHSYIPLANPSTLYAIPSTHTFVQVEKLILADDRCAFLERDTQVDKEVLLFKPPPEMVTAFSRRAKYHFHEHKNDLQLIGRLETLSTVYTPEETVFIIILLPYAVPDPEQFFVGVTRQGPLREEDVYRNGIGEPEQVDERVLAFCAALAKPRKIPKEIYDRIDAEDDKSPIFNELLESADDLPNGTHGQTRLSWNYEADLYLSLSRYGKRDTMFDGAKGSVMNSKFFMPLAESLKARNVDTNRNFTCLFSGRSWPFGYRLICRLLDRLVSFTPRSDNSVWIGQLPMFISETYSEGGSGSVAAASAGCCTCQTVQC</sequence>
<protein>
    <submittedName>
        <fullName evidence="1">Uncharacterized protein</fullName>
    </submittedName>
</protein>
<name>A0A6A4IJN4_9AGAR</name>
<organism evidence="1 2">
    <name type="scientific">Gymnopus androsaceus JB14</name>
    <dbReference type="NCBI Taxonomy" id="1447944"/>
    <lineage>
        <taxon>Eukaryota</taxon>
        <taxon>Fungi</taxon>
        <taxon>Dikarya</taxon>
        <taxon>Basidiomycota</taxon>
        <taxon>Agaricomycotina</taxon>
        <taxon>Agaricomycetes</taxon>
        <taxon>Agaricomycetidae</taxon>
        <taxon>Agaricales</taxon>
        <taxon>Marasmiineae</taxon>
        <taxon>Omphalotaceae</taxon>
        <taxon>Gymnopus</taxon>
    </lineage>
</organism>
<dbReference type="AlphaFoldDB" id="A0A6A4IJN4"/>
<evidence type="ECO:0000313" key="2">
    <source>
        <dbReference type="Proteomes" id="UP000799118"/>
    </source>
</evidence>
<reference evidence="1" key="1">
    <citation type="journal article" date="2019" name="Environ. Microbiol.">
        <title>Fungal ecological strategies reflected in gene transcription - a case study of two litter decomposers.</title>
        <authorList>
            <person name="Barbi F."/>
            <person name="Kohler A."/>
            <person name="Barry K."/>
            <person name="Baskaran P."/>
            <person name="Daum C."/>
            <person name="Fauchery L."/>
            <person name="Ihrmark K."/>
            <person name="Kuo A."/>
            <person name="LaButti K."/>
            <person name="Lipzen A."/>
            <person name="Morin E."/>
            <person name="Grigoriev I.V."/>
            <person name="Henrissat B."/>
            <person name="Lindahl B."/>
            <person name="Martin F."/>
        </authorList>
    </citation>
    <scope>NUCLEOTIDE SEQUENCE</scope>
    <source>
        <strain evidence="1">JB14</strain>
    </source>
</reference>
<keyword evidence="2" id="KW-1185">Reference proteome</keyword>
<accession>A0A6A4IJN4</accession>